<sequence length="214" mass="24444">MHWNDANLNSLKQDMHRLKEQLTTKYFPLGRNFQGTWAMRRIVLAANVISPTKGTHLHNATCGRTSKNRQRTSELLRRKDDLFMDFSPAVDCETEIRTETWAKVHTVRSSHFQRRPVLSGSLYLGWVHIHTVTLKELAKPIFILMGGLGYESCIWNSSVFLSDGLSDVVCLELSLNMNIAALARKSWVIYCVHQNFNQFGLRPCAIGSHDDTLI</sequence>
<keyword evidence="2" id="KW-1185">Reference proteome</keyword>
<reference evidence="1" key="2">
    <citation type="submission" date="2020-05" db="UniProtKB">
        <authorList>
            <consortium name="EnsemblMetazoa"/>
        </authorList>
    </citation>
    <scope>IDENTIFICATION</scope>
    <source>
        <strain evidence="1">IAEA</strain>
    </source>
</reference>
<dbReference type="EnsemblMetazoa" id="GPAI044294-RA">
    <property type="protein sequence ID" value="GPAI044294-PA"/>
    <property type="gene ID" value="GPAI044294"/>
</dbReference>
<accession>A0A1B0AFT5</accession>
<name>A0A1B0AFT5_GLOPL</name>
<evidence type="ECO:0000313" key="1">
    <source>
        <dbReference type="EnsemblMetazoa" id="GPAI044294-PA"/>
    </source>
</evidence>
<dbReference type="VEuPathDB" id="VectorBase:GPAI044294"/>
<dbReference type="Proteomes" id="UP000092445">
    <property type="component" value="Unassembled WGS sequence"/>
</dbReference>
<evidence type="ECO:0000313" key="2">
    <source>
        <dbReference type="Proteomes" id="UP000092445"/>
    </source>
</evidence>
<dbReference type="AlphaFoldDB" id="A0A1B0AFT5"/>
<proteinExistence type="predicted"/>
<reference evidence="2" key="1">
    <citation type="submission" date="2014-03" db="EMBL/GenBank/DDBJ databases">
        <authorList>
            <person name="Aksoy S."/>
            <person name="Warren W."/>
            <person name="Wilson R.K."/>
        </authorList>
    </citation>
    <scope>NUCLEOTIDE SEQUENCE [LARGE SCALE GENOMIC DNA]</scope>
    <source>
        <strain evidence="2">IAEA</strain>
    </source>
</reference>
<organism evidence="1 2">
    <name type="scientific">Glossina pallidipes</name>
    <name type="common">Tsetse fly</name>
    <dbReference type="NCBI Taxonomy" id="7398"/>
    <lineage>
        <taxon>Eukaryota</taxon>
        <taxon>Metazoa</taxon>
        <taxon>Ecdysozoa</taxon>
        <taxon>Arthropoda</taxon>
        <taxon>Hexapoda</taxon>
        <taxon>Insecta</taxon>
        <taxon>Pterygota</taxon>
        <taxon>Neoptera</taxon>
        <taxon>Endopterygota</taxon>
        <taxon>Diptera</taxon>
        <taxon>Brachycera</taxon>
        <taxon>Muscomorpha</taxon>
        <taxon>Hippoboscoidea</taxon>
        <taxon>Glossinidae</taxon>
        <taxon>Glossina</taxon>
    </lineage>
</organism>
<protein>
    <submittedName>
        <fullName evidence="1">Uncharacterized protein</fullName>
    </submittedName>
</protein>